<evidence type="ECO:0000313" key="1">
    <source>
        <dbReference type="Proteomes" id="UP000087766"/>
    </source>
</evidence>
<reference evidence="2" key="2">
    <citation type="submission" date="2025-08" db="UniProtKB">
        <authorList>
            <consortium name="RefSeq"/>
        </authorList>
    </citation>
    <scope>IDENTIFICATION</scope>
    <source>
        <tissue evidence="2">Leaf</tissue>
    </source>
</reference>
<dbReference type="GeneID" id="106771350"/>
<keyword evidence="1" id="KW-1185">Reference proteome</keyword>
<protein>
    <submittedName>
        <fullName evidence="2">Uncharacterized protein LOC106771350 isoform X2</fullName>
    </submittedName>
</protein>
<dbReference type="Proteomes" id="UP000087766">
    <property type="component" value="Chromosome 8"/>
</dbReference>
<dbReference type="AlphaFoldDB" id="A0A3Q0FA73"/>
<dbReference type="RefSeq" id="XP_022640708.1">
    <property type="nucleotide sequence ID" value="XM_022784987.1"/>
</dbReference>
<evidence type="ECO:0000313" key="2">
    <source>
        <dbReference type="RefSeq" id="XP_022640708.1"/>
    </source>
</evidence>
<organism evidence="1 2">
    <name type="scientific">Vigna radiata var. radiata</name>
    <name type="common">Mung bean</name>
    <name type="synonym">Phaseolus aureus</name>
    <dbReference type="NCBI Taxonomy" id="3916"/>
    <lineage>
        <taxon>Eukaryota</taxon>
        <taxon>Viridiplantae</taxon>
        <taxon>Streptophyta</taxon>
        <taxon>Embryophyta</taxon>
        <taxon>Tracheophyta</taxon>
        <taxon>Spermatophyta</taxon>
        <taxon>Magnoliopsida</taxon>
        <taxon>eudicotyledons</taxon>
        <taxon>Gunneridae</taxon>
        <taxon>Pentapetalae</taxon>
        <taxon>rosids</taxon>
        <taxon>fabids</taxon>
        <taxon>Fabales</taxon>
        <taxon>Fabaceae</taxon>
        <taxon>Papilionoideae</taxon>
        <taxon>50 kb inversion clade</taxon>
        <taxon>NPAAA clade</taxon>
        <taxon>indigoferoid/millettioid clade</taxon>
        <taxon>Phaseoleae</taxon>
        <taxon>Vigna</taxon>
    </lineage>
</organism>
<reference evidence="1" key="1">
    <citation type="journal article" date="2014" name="Nat. Commun.">
        <title>Genome sequence of mungbean and insights into evolution within Vigna species.</title>
        <authorList>
            <person name="Kang Y.J."/>
            <person name="Kim S.K."/>
            <person name="Kim M.Y."/>
            <person name="Lestari P."/>
            <person name="Kim K.H."/>
            <person name="Ha B.K."/>
            <person name="Jun T.H."/>
            <person name="Hwang W.J."/>
            <person name="Lee T."/>
            <person name="Lee J."/>
            <person name="Shim S."/>
            <person name="Yoon M.Y."/>
            <person name="Jang Y.E."/>
            <person name="Han K.S."/>
            <person name="Taeprayoon P."/>
            <person name="Yoon N."/>
            <person name="Somta P."/>
            <person name="Tanya P."/>
            <person name="Kim K.S."/>
            <person name="Gwag J.G."/>
            <person name="Moon J.K."/>
            <person name="Lee Y.H."/>
            <person name="Park B.S."/>
            <person name="Bombarely A."/>
            <person name="Doyle J.J."/>
            <person name="Jackson S.A."/>
            <person name="Schafleitner R."/>
            <person name="Srinives P."/>
            <person name="Varshney R.K."/>
            <person name="Lee S.H."/>
        </authorList>
    </citation>
    <scope>NUCLEOTIDE SEQUENCE [LARGE SCALE GENOMIC DNA]</scope>
    <source>
        <strain evidence="1">cv. VC1973A</strain>
    </source>
</reference>
<gene>
    <name evidence="2" type="primary">LOC106771350</name>
</gene>
<sequence length="108" mass="11999">MVKGTHCVNRCELGNEDDALVGFMENNGDECKLRMRLRMMVLGVNGVVMVKTKSIKPCVRTQRAAQPLDTPLLPAPAIPTILLCNRATCYLLSLPETKFPLLVISQRM</sequence>
<proteinExistence type="predicted"/>
<name>A0A3Q0FA73_VIGRR</name>
<accession>A0A3Q0FA73</accession>